<dbReference type="InterPro" id="IPR027417">
    <property type="entry name" value="P-loop_NTPase"/>
</dbReference>
<evidence type="ECO:0000259" key="3">
    <source>
        <dbReference type="Pfam" id="PF00005"/>
    </source>
</evidence>
<dbReference type="InterPro" id="IPR003439">
    <property type="entry name" value="ABC_transporter-like_ATP-bd"/>
</dbReference>
<reference evidence="5" key="1">
    <citation type="journal article" date="2019" name="Int. J. Syst. Evol. Microbiol.">
        <title>The Global Catalogue of Microorganisms (GCM) 10K type strain sequencing project: providing services to taxonomists for standard genome sequencing and annotation.</title>
        <authorList>
            <consortium name="The Broad Institute Genomics Platform"/>
            <consortium name="The Broad Institute Genome Sequencing Center for Infectious Disease"/>
            <person name="Wu L."/>
            <person name="Ma J."/>
        </authorList>
    </citation>
    <scope>NUCLEOTIDE SEQUENCE [LARGE SCALE GENOMIC DNA]</scope>
    <source>
        <strain evidence="5">CGMCC 4.7277</strain>
    </source>
</reference>
<dbReference type="GO" id="GO:0005524">
    <property type="term" value="F:ATP binding"/>
    <property type="evidence" value="ECO:0007669"/>
    <property type="project" value="UniProtKB-KW"/>
</dbReference>
<evidence type="ECO:0000313" key="4">
    <source>
        <dbReference type="EMBL" id="MFC5521828.1"/>
    </source>
</evidence>
<dbReference type="Proteomes" id="UP001596084">
    <property type="component" value="Unassembled WGS sequence"/>
</dbReference>
<dbReference type="EMBL" id="JBHSMX010000020">
    <property type="protein sequence ID" value="MFC5521828.1"/>
    <property type="molecule type" value="Genomic_DNA"/>
</dbReference>
<sequence>MPHTTPVLQADGLSFGHGHGTLFAHLSVLLPSGVTLVCGDEGVGKTTLLRLLAGVLPLTTGELQIRGLRLADQPDAYRRQVSWFDPRDPALDERTASQIFNTLPQRHPGHDADALQTHIDGLSLAPHLDKPLLALSSGTRRKVLMAAALASQASVTLLDQPFMALDRPSIAYLLGVLAEAARHPNRAWVVADYVAPESVPLAQVIELAL</sequence>
<evidence type="ECO:0000313" key="5">
    <source>
        <dbReference type="Proteomes" id="UP001596084"/>
    </source>
</evidence>
<accession>A0ABW0QB98</accession>
<keyword evidence="1" id="KW-0547">Nucleotide-binding</keyword>
<dbReference type="PANTHER" id="PTHR43158">
    <property type="entry name" value="SKFA PEPTIDE EXPORT ATP-BINDING PROTEIN SKFE"/>
    <property type="match status" value="1"/>
</dbReference>
<dbReference type="PANTHER" id="PTHR43158:SF2">
    <property type="entry name" value="SKFA PEPTIDE EXPORT ATP-BINDING PROTEIN SKFE"/>
    <property type="match status" value="1"/>
</dbReference>
<dbReference type="Gene3D" id="3.40.50.300">
    <property type="entry name" value="P-loop containing nucleotide triphosphate hydrolases"/>
    <property type="match status" value="1"/>
</dbReference>
<keyword evidence="5" id="KW-1185">Reference proteome</keyword>
<name>A0ABW0QB98_9BURK</name>
<feature type="domain" description="ABC transporter" evidence="3">
    <location>
        <begin position="34"/>
        <end position="162"/>
    </location>
</feature>
<dbReference type="SUPFAM" id="SSF52540">
    <property type="entry name" value="P-loop containing nucleoside triphosphate hydrolases"/>
    <property type="match status" value="1"/>
</dbReference>
<protein>
    <submittedName>
        <fullName evidence="4">ATP-binding cassette domain-containing protein</fullName>
    </submittedName>
</protein>
<evidence type="ECO:0000256" key="1">
    <source>
        <dbReference type="ARBA" id="ARBA00022741"/>
    </source>
</evidence>
<evidence type="ECO:0000256" key="2">
    <source>
        <dbReference type="ARBA" id="ARBA00022840"/>
    </source>
</evidence>
<keyword evidence="2 4" id="KW-0067">ATP-binding</keyword>
<organism evidence="4 5">
    <name type="scientific">Polaromonas jejuensis</name>
    <dbReference type="NCBI Taxonomy" id="457502"/>
    <lineage>
        <taxon>Bacteria</taxon>
        <taxon>Pseudomonadati</taxon>
        <taxon>Pseudomonadota</taxon>
        <taxon>Betaproteobacteria</taxon>
        <taxon>Burkholderiales</taxon>
        <taxon>Comamonadaceae</taxon>
        <taxon>Polaromonas</taxon>
    </lineage>
</organism>
<gene>
    <name evidence="4" type="ORF">ACFPP7_13040</name>
</gene>
<proteinExistence type="predicted"/>
<dbReference type="RefSeq" id="WP_068834335.1">
    <property type="nucleotide sequence ID" value="NZ_JBHSMX010000020.1"/>
</dbReference>
<dbReference type="Pfam" id="PF00005">
    <property type="entry name" value="ABC_tran"/>
    <property type="match status" value="1"/>
</dbReference>
<comment type="caution">
    <text evidence="4">The sequence shown here is derived from an EMBL/GenBank/DDBJ whole genome shotgun (WGS) entry which is preliminary data.</text>
</comment>